<accession>A0A380NDE9</accession>
<organism evidence="1 2">
    <name type="scientific">Streptomyces griseus</name>
    <dbReference type="NCBI Taxonomy" id="1911"/>
    <lineage>
        <taxon>Bacteria</taxon>
        <taxon>Bacillati</taxon>
        <taxon>Actinomycetota</taxon>
        <taxon>Actinomycetes</taxon>
        <taxon>Kitasatosporales</taxon>
        <taxon>Streptomycetaceae</taxon>
        <taxon>Streptomyces</taxon>
    </lineage>
</organism>
<dbReference type="AlphaFoldDB" id="A0A380NDE9"/>
<evidence type="ECO:0000313" key="2">
    <source>
        <dbReference type="Proteomes" id="UP000254150"/>
    </source>
</evidence>
<dbReference type="EMBL" id="UHID01000005">
    <property type="protein sequence ID" value="SUP38297.1"/>
    <property type="molecule type" value="Genomic_DNA"/>
</dbReference>
<dbReference type="Proteomes" id="UP000254150">
    <property type="component" value="Unassembled WGS sequence"/>
</dbReference>
<protein>
    <submittedName>
        <fullName evidence="1">Uncharacterized protein</fullName>
    </submittedName>
</protein>
<name>A0A380NDE9_STRGR</name>
<evidence type="ECO:0000313" key="1">
    <source>
        <dbReference type="EMBL" id="SUP38297.1"/>
    </source>
</evidence>
<gene>
    <name evidence="1" type="ORF">NCTC7807_02777</name>
</gene>
<dbReference type="RefSeq" id="WP_100453042.1">
    <property type="nucleotide sequence ID" value="NZ_UHID01000005.1"/>
</dbReference>
<proteinExistence type="predicted"/>
<reference evidence="1 2" key="1">
    <citation type="submission" date="2018-06" db="EMBL/GenBank/DDBJ databases">
        <authorList>
            <consortium name="Pathogen Informatics"/>
            <person name="Doyle S."/>
        </authorList>
    </citation>
    <scope>NUCLEOTIDE SEQUENCE [LARGE SCALE GENOMIC DNA]</scope>
    <source>
        <strain evidence="1 2">NCTC7807</strain>
    </source>
</reference>
<sequence>MTEADGGPDSRGPGRRRAARLGLAAVLAASGCAPPAGPAPLDGRRVTALLGRRATALLERDAAAWRATGSGTGADTLWARLAAVPLGGWAYQVTGVQAGSATATVEATLRYRLRAEDPAPATARRLLDLVRHEDRWRVRAERAAPGAAALLWDQGTVRARRGTWGLGLGTGSAAELDHFARLAERAVPAADAAWGGDWPRRIVVLVPGSLAGTAALLGARPGTYRGVAAVTTGSPAPGTPADRIIVNPEAYAGLDARGEQFVLTHETAHVATRTATGPATPLWLSEGFADWAAHRAAPRPLAAAAPALTAAVAREEVPPALPDDAAFAFGGDADDLDRAYEGGWLACRLLADLWGPGRLRAVYRAAGARQERHGAEEAAFREVLGIGLAEFTAAWRAYLRQRLGPAA</sequence>